<evidence type="ECO:0000313" key="6">
    <source>
        <dbReference type="Proteomes" id="UP001152759"/>
    </source>
</evidence>
<feature type="compositionally biased region" description="Basic and acidic residues" evidence="3">
    <location>
        <begin position="1"/>
        <end position="26"/>
    </location>
</feature>
<keyword evidence="6" id="KW-1185">Reference proteome</keyword>
<dbReference type="SUPFAM" id="SSF53474">
    <property type="entry name" value="alpha/beta-Hydrolases"/>
    <property type="match status" value="1"/>
</dbReference>
<keyword evidence="4" id="KW-1133">Transmembrane helix</keyword>
<organism evidence="5 6">
    <name type="scientific">Bemisia tabaci</name>
    <name type="common">Sweetpotato whitefly</name>
    <name type="synonym">Aleurodes tabaci</name>
    <dbReference type="NCBI Taxonomy" id="7038"/>
    <lineage>
        <taxon>Eukaryota</taxon>
        <taxon>Metazoa</taxon>
        <taxon>Ecdysozoa</taxon>
        <taxon>Arthropoda</taxon>
        <taxon>Hexapoda</taxon>
        <taxon>Insecta</taxon>
        <taxon>Pterygota</taxon>
        <taxon>Neoptera</taxon>
        <taxon>Paraneoptera</taxon>
        <taxon>Hemiptera</taxon>
        <taxon>Sternorrhyncha</taxon>
        <taxon>Aleyrodoidea</taxon>
        <taxon>Aleyrodidae</taxon>
        <taxon>Aleyrodinae</taxon>
        <taxon>Bemisia</taxon>
    </lineage>
</organism>
<accession>A0A9P0AEY8</accession>
<dbReference type="EMBL" id="OU963866">
    <property type="protein sequence ID" value="CAH0390305.1"/>
    <property type="molecule type" value="Genomic_DNA"/>
</dbReference>
<dbReference type="GO" id="GO:0097176">
    <property type="term" value="P:epoxide metabolic process"/>
    <property type="evidence" value="ECO:0007669"/>
    <property type="project" value="TreeGrafter"/>
</dbReference>
<keyword evidence="2" id="KW-0378">Hydrolase</keyword>
<protein>
    <submittedName>
        <fullName evidence="5">Uncharacterized protein</fullName>
    </submittedName>
</protein>
<dbReference type="InterPro" id="IPR029058">
    <property type="entry name" value="AB_hydrolase_fold"/>
</dbReference>
<name>A0A9P0AEY8_BEMTA</name>
<sequence length="313" mass="35983">MLDRPEKWAIEDRKKKKKNEEEEEKKRSRRRTIRRREEKVKHFWMFPKALYGIVLAVGVYLIYPEALRIFSSEVVVGPLPEDVYWGAPKPESVKEDEIRPFKITTSPSARIFLGSIYPPLIEDPKEDHDRLYPLRDFFTWLWTETGYAHIHATKPDTIGAALLDSPTGLAAYILGKFATLTNPTNINLPDGGLTKKLSLDALLDNVMIYWTTDSILTSIRLHSEYCSTKYKDLNFEIAPVKAPTACARFRHELFYSPAFSLREKFKNLVKISKINDGGLYPTFELPDVVANDIWSSIPLFARANKNVTDSLKK</sequence>
<dbReference type="Gene3D" id="3.40.50.1820">
    <property type="entry name" value="alpha/beta hydrolase"/>
    <property type="match status" value="1"/>
</dbReference>
<dbReference type="Proteomes" id="UP001152759">
    <property type="component" value="Chromosome 5"/>
</dbReference>
<comment type="similarity">
    <text evidence="1">Belongs to the peptidase S33 family.</text>
</comment>
<evidence type="ECO:0000256" key="3">
    <source>
        <dbReference type="SAM" id="MobiDB-lite"/>
    </source>
</evidence>
<keyword evidence="4" id="KW-0812">Transmembrane</keyword>
<reference evidence="5" key="1">
    <citation type="submission" date="2021-12" db="EMBL/GenBank/DDBJ databases">
        <authorList>
            <person name="King R."/>
        </authorList>
    </citation>
    <scope>NUCLEOTIDE SEQUENCE</scope>
</reference>
<evidence type="ECO:0000256" key="2">
    <source>
        <dbReference type="ARBA" id="ARBA00022801"/>
    </source>
</evidence>
<evidence type="ECO:0000256" key="4">
    <source>
        <dbReference type="SAM" id="Phobius"/>
    </source>
</evidence>
<keyword evidence="4" id="KW-0472">Membrane</keyword>
<feature type="transmembrane region" description="Helical" evidence="4">
    <location>
        <begin position="43"/>
        <end position="63"/>
    </location>
</feature>
<dbReference type="AlphaFoldDB" id="A0A9P0AEY8"/>
<evidence type="ECO:0000313" key="5">
    <source>
        <dbReference type="EMBL" id="CAH0390305.1"/>
    </source>
</evidence>
<dbReference type="GO" id="GO:0004301">
    <property type="term" value="F:epoxide hydrolase activity"/>
    <property type="evidence" value="ECO:0007669"/>
    <property type="project" value="TreeGrafter"/>
</dbReference>
<evidence type="ECO:0000256" key="1">
    <source>
        <dbReference type="ARBA" id="ARBA00010088"/>
    </source>
</evidence>
<dbReference type="PANTHER" id="PTHR21661:SF35">
    <property type="entry name" value="EPOXIDE HYDROLASE"/>
    <property type="match status" value="1"/>
</dbReference>
<feature type="region of interest" description="Disordered" evidence="3">
    <location>
        <begin position="1"/>
        <end position="31"/>
    </location>
</feature>
<dbReference type="PANTHER" id="PTHR21661">
    <property type="entry name" value="EPOXIDE HYDROLASE 1-RELATED"/>
    <property type="match status" value="1"/>
</dbReference>
<gene>
    <name evidence="5" type="ORF">BEMITA_LOCUS9042</name>
</gene>
<proteinExistence type="inferred from homology"/>